<dbReference type="Proteomes" id="UP001183202">
    <property type="component" value="Unassembled WGS sequence"/>
</dbReference>
<comment type="caution">
    <text evidence="1">The sequence shown here is derived from an EMBL/GenBank/DDBJ whole genome shotgun (WGS) entry which is preliminary data.</text>
</comment>
<evidence type="ECO:0008006" key="3">
    <source>
        <dbReference type="Google" id="ProtNLM"/>
    </source>
</evidence>
<gene>
    <name evidence="1" type="ORF">RM445_25350</name>
</gene>
<evidence type="ECO:0000313" key="2">
    <source>
        <dbReference type="Proteomes" id="UP001183202"/>
    </source>
</evidence>
<keyword evidence="2" id="KW-1185">Reference proteome</keyword>
<dbReference type="InterPro" id="IPR011008">
    <property type="entry name" value="Dimeric_a/b-barrel"/>
</dbReference>
<reference evidence="2" key="1">
    <citation type="submission" date="2023-07" db="EMBL/GenBank/DDBJ databases">
        <title>30 novel species of actinomycetes from the DSMZ collection.</title>
        <authorList>
            <person name="Nouioui I."/>
        </authorList>
    </citation>
    <scope>NUCLEOTIDE SEQUENCE [LARGE SCALE GENOMIC DNA]</scope>
    <source>
        <strain evidence="2">DSM 45834</strain>
    </source>
</reference>
<dbReference type="EMBL" id="JAVREJ010000022">
    <property type="protein sequence ID" value="MDT0352851.1"/>
    <property type="molecule type" value="Genomic_DNA"/>
</dbReference>
<dbReference type="RefSeq" id="WP_311559355.1">
    <property type="nucleotide sequence ID" value="NZ_JAVREJ010000022.1"/>
</dbReference>
<dbReference type="SUPFAM" id="SSF54909">
    <property type="entry name" value="Dimeric alpha+beta barrel"/>
    <property type="match status" value="1"/>
</dbReference>
<organism evidence="1 2">
    <name type="scientific">Pseudonocardia charpentierae</name>
    <dbReference type="NCBI Taxonomy" id="3075545"/>
    <lineage>
        <taxon>Bacteria</taxon>
        <taxon>Bacillati</taxon>
        <taxon>Actinomycetota</taxon>
        <taxon>Actinomycetes</taxon>
        <taxon>Pseudonocardiales</taxon>
        <taxon>Pseudonocardiaceae</taxon>
        <taxon>Pseudonocardia</taxon>
    </lineage>
</organism>
<proteinExistence type="predicted"/>
<sequence length="145" mass="15926">MRATTTQMHPIRQRGAEVLGGTPEVAEWEIAVMHRDHRSADGAGARVTWLRGDPAAVDRAADVFKIALMPEMETFDGFCGVSLLINRESGLAVTTVAFDSREALEGTREQARRLRARGSTEARLEITEVAEFELALAHLDVPELV</sequence>
<accession>A0ABU2NFW6</accession>
<evidence type="ECO:0000313" key="1">
    <source>
        <dbReference type="EMBL" id="MDT0352851.1"/>
    </source>
</evidence>
<protein>
    <recommendedName>
        <fullName evidence="3">ABM domain-containing protein</fullName>
    </recommendedName>
</protein>
<name>A0ABU2NFW6_9PSEU</name>